<dbReference type="EMBL" id="JAHZUY010000003">
    <property type="protein sequence ID" value="MBW8268260.1"/>
    <property type="molecule type" value="Genomic_DNA"/>
</dbReference>
<dbReference type="PANTHER" id="PTHR11851:SF224">
    <property type="entry name" value="PROCESSING PROTEASE"/>
    <property type="match status" value="1"/>
</dbReference>
<dbReference type="InterPro" id="IPR011249">
    <property type="entry name" value="Metalloenz_LuxS/M16"/>
</dbReference>
<dbReference type="Proteomes" id="UP001519924">
    <property type="component" value="Unassembled WGS sequence"/>
</dbReference>
<protein>
    <submittedName>
        <fullName evidence="2">Insulinase family protein</fullName>
    </submittedName>
</protein>
<proteinExistence type="predicted"/>
<dbReference type="InterPro" id="IPR007863">
    <property type="entry name" value="Peptidase_M16_C"/>
</dbReference>
<keyword evidence="3" id="KW-1185">Reference proteome</keyword>
<sequence>MSGATAVPRAIPIRAVEAPGGLTAWLVEDHSVPVVSVAWAWEGGAALDAPERNGATAMAAALLTEGAGELRAPEFADALRDSAIGLGFEAQRDGFEGGFRALSTALPEAVRLANLAMAAPRLDPDAVERVRARAVAGARQVLETPRGQASRAFWAAAFPDHPAGRPVGGTPETLAALPVEAIRAVIARQLRRDGLLIAAAGDITPDGLAALLPRLFDGLPAGPPPAAPALPPFRAFGRTVVEFDSPQSTVIFGQPGLAVSDPDWETAQVVLRILAGGDFGSRLMQAVRVRRGLTYGIGAGLEVLFRQAAIVGSVATENGRVAETLALTREEWARMAAEGPTAQEVADAVAYLTGSLPLQFTDSRRIADTLLALRRNGRPIDWLDGRAARLRALTRERAAQVAARLLKPEALSVAVAGRPAEP</sequence>
<dbReference type="Gene3D" id="3.30.830.10">
    <property type="entry name" value="Metalloenzyme, LuxS/M16 peptidase-like"/>
    <property type="match status" value="2"/>
</dbReference>
<organism evidence="2 3">
    <name type="scientific">Caldovatus aquaticus</name>
    <dbReference type="NCBI Taxonomy" id="2865671"/>
    <lineage>
        <taxon>Bacteria</taxon>
        <taxon>Pseudomonadati</taxon>
        <taxon>Pseudomonadota</taxon>
        <taxon>Alphaproteobacteria</taxon>
        <taxon>Acetobacterales</taxon>
        <taxon>Roseomonadaceae</taxon>
        <taxon>Caldovatus</taxon>
    </lineage>
</organism>
<name>A0ABS7EY39_9PROT</name>
<feature type="domain" description="Peptidase M16 C-terminal" evidence="1">
    <location>
        <begin position="179"/>
        <end position="350"/>
    </location>
</feature>
<accession>A0ABS7EY39</accession>
<dbReference type="PANTHER" id="PTHR11851">
    <property type="entry name" value="METALLOPROTEASE"/>
    <property type="match status" value="1"/>
</dbReference>
<gene>
    <name evidence="2" type="ORF">K1J50_02040</name>
</gene>
<comment type="caution">
    <text evidence="2">The sequence shown here is derived from an EMBL/GenBank/DDBJ whole genome shotgun (WGS) entry which is preliminary data.</text>
</comment>
<evidence type="ECO:0000313" key="2">
    <source>
        <dbReference type="EMBL" id="MBW8268260.1"/>
    </source>
</evidence>
<dbReference type="RefSeq" id="WP_220115768.1">
    <property type="nucleotide sequence ID" value="NZ_JAHZUY010000003.1"/>
</dbReference>
<dbReference type="InterPro" id="IPR050361">
    <property type="entry name" value="MPP/UQCRC_Complex"/>
</dbReference>
<dbReference type="Pfam" id="PF05193">
    <property type="entry name" value="Peptidase_M16_C"/>
    <property type="match status" value="1"/>
</dbReference>
<evidence type="ECO:0000313" key="3">
    <source>
        <dbReference type="Proteomes" id="UP001519924"/>
    </source>
</evidence>
<reference evidence="2 3" key="1">
    <citation type="submission" date="2021-08" db="EMBL/GenBank/DDBJ databases">
        <title>Caldovatus sediminis gen. nov., sp. nov., a moderately thermophilic bacterium isolated from a hot spring.</title>
        <authorList>
            <person name="Hu C.-J."/>
            <person name="Li W.-J."/>
            <person name="Xian W.-D."/>
        </authorList>
    </citation>
    <scope>NUCLEOTIDE SEQUENCE [LARGE SCALE GENOMIC DNA]</scope>
    <source>
        <strain evidence="2 3">SYSU G05006</strain>
    </source>
</reference>
<evidence type="ECO:0000259" key="1">
    <source>
        <dbReference type="Pfam" id="PF05193"/>
    </source>
</evidence>
<dbReference type="SUPFAM" id="SSF63411">
    <property type="entry name" value="LuxS/MPP-like metallohydrolase"/>
    <property type="match status" value="2"/>
</dbReference>